<comment type="caution">
    <text evidence="2">The sequence shown here is derived from an EMBL/GenBank/DDBJ whole genome shotgun (WGS) entry which is preliminary data.</text>
</comment>
<dbReference type="Proteomes" id="UP000620075">
    <property type="component" value="Unassembled WGS sequence"/>
</dbReference>
<evidence type="ECO:0000313" key="3">
    <source>
        <dbReference type="Proteomes" id="UP000620075"/>
    </source>
</evidence>
<feature type="non-terminal residue" evidence="2">
    <location>
        <position position="1"/>
    </location>
</feature>
<dbReference type="Pfam" id="PF13376">
    <property type="entry name" value="OmdA"/>
    <property type="match status" value="1"/>
</dbReference>
<dbReference type="EMBL" id="JAEKNQ010000031">
    <property type="protein sequence ID" value="MBJ7603116.1"/>
    <property type="molecule type" value="Genomic_DNA"/>
</dbReference>
<proteinExistence type="predicted"/>
<reference evidence="2 3" key="1">
    <citation type="submission" date="2020-10" db="EMBL/GenBank/DDBJ databases">
        <title>Ca. Dormibacterota MAGs.</title>
        <authorList>
            <person name="Montgomery K."/>
        </authorList>
    </citation>
    <scope>NUCLEOTIDE SEQUENCE [LARGE SCALE GENOMIC DNA]</scope>
    <source>
        <strain evidence="2">SC8811_S16_3</strain>
    </source>
</reference>
<protein>
    <submittedName>
        <fullName evidence="2">YdeI/OmpD-associated family protein</fullName>
    </submittedName>
</protein>
<accession>A0A934K7F6</accession>
<organism evidence="2 3">
    <name type="scientific">Candidatus Dormiibacter inghamiae</name>
    <dbReference type="NCBI Taxonomy" id="3127013"/>
    <lineage>
        <taxon>Bacteria</taxon>
        <taxon>Bacillati</taxon>
        <taxon>Candidatus Dormiibacterota</taxon>
        <taxon>Candidatus Dormibacteria</taxon>
        <taxon>Candidatus Dormibacterales</taxon>
        <taxon>Candidatus Dormibacteraceae</taxon>
        <taxon>Candidatus Dormiibacter</taxon>
    </lineage>
</organism>
<evidence type="ECO:0000313" key="2">
    <source>
        <dbReference type="EMBL" id="MBJ7603116.1"/>
    </source>
</evidence>
<evidence type="ECO:0000256" key="1">
    <source>
        <dbReference type="SAM" id="MobiDB-lite"/>
    </source>
</evidence>
<dbReference type="AlphaFoldDB" id="A0A934K7F6"/>
<feature type="region of interest" description="Disordered" evidence="1">
    <location>
        <begin position="1"/>
        <end position="25"/>
    </location>
</feature>
<gene>
    <name evidence="2" type="ORF">JF888_08010</name>
</gene>
<sequence>PAQTGSGPPAGPRPPSSALETSRTSQRCWVSTMSRDTCPLCAELTHPSLHQPPTFVEGLSYSNWRRLVMAIEGAKAADTRQRRLAKTVSTLREHRT</sequence>
<name>A0A934K7F6_9BACT</name>